<dbReference type="OrthoDB" id="420380at2759"/>
<dbReference type="InParanoid" id="A0A2R6S098"/>
<accession>A0A2R6S098</accession>
<gene>
    <name evidence="2" type="ORF">CEY00_Acc00191</name>
</gene>
<dbReference type="STRING" id="1590841.A0A2R6S098"/>
<reference evidence="3" key="2">
    <citation type="journal article" date="2018" name="BMC Genomics">
        <title>A manually annotated Actinidia chinensis var. chinensis (kiwifruit) genome highlights the challenges associated with draft genomes and gene prediction in plants.</title>
        <authorList>
            <person name="Pilkington S.M."/>
            <person name="Crowhurst R."/>
            <person name="Hilario E."/>
            <person name="Nardozza S."/>
            <person name="Fraser L."/>
            <person name="Peng Y."/>
            <person name="Gunaseelan K."/>
            <person name="Simpson R."/>
            <person name="Tahir J."/>
            <person name="Deroles S.C."/>
            <person name="Templeton K."/>
            <person name="Luo Z."/>
            <person name="Davy M."/>
            <person name="Cheng C."/>
            <person name="McNeilage M."/>
            <person name="Scaglione D."/>
            <person name="Liu Y."/>
            <person name="Zhang Q."/>
            <person name="Datson P."/>
            <person name="De Silva N."/>
            <person name="Gardiner S.E."/>
            <person name="Bassett H."/>
            <person name="Chagne D."/>
            <person name="McCallum J."/>
            <person name="Dzierzon H."/>
            <person name="Deng C."/>
            <person name="Wang Y.Y."/>
            <person name="Barron L."/>
            <person name="Manako K."/>
            <person name="Bowen J."/>
            <person name="Foster T.M."/>
            <person name="Erridge Z.A."/>
            <person name="Tiffin H."/>
            <person name="Waite C.N."/>
            <person name="Davies K.M."/>
            <person name="Grierson E.P."/>
            <person name="Laing W.A."/>
            <person name="Kirk R."/>
            <person name="Chen X."/>
            <person name="Wood M."/>
            <person name="Montefiori M."/>
            <person name="Brummell D.A."/>
            <person name="Schwinn K.E."/>
            <person name="Catanach A."/>
            <person name="Fullerton C."/>
            <person name="Li D."/>
            <person name="Meiyalaghan S."/>
            <person name="Nieuwenhuizen N."/>
            <person name="Read N."/>
            <person name="Prakash R."/>
            <person name="Hunter D."/>
            <person name="Zhang H."/>
            <person name="McKenzie M."/>
            <person name="Knabel M."/>
            <person name="Harris A."/>
            <person name="Allan A.C."/>
            <person name="Gleave A."/>
            <person name="Chen A."/>
            <person name="Janssen B.J."/>
            <person name="Plunkett B."/>
            <person name="Ampomah-Dwamena C."/>
            <person name="Voogd C."/>
            <person name="Leif D."/>
            <person name="Lafferty D."/>
            <person name="Souleyre E.J.F."/>
            <person name="Varkonyi-Gasic E."/>
            <person name="Gambi F."/>
            <person name="Hanley J."/>
            <person name="Yao J.L."/>
            <person name="Cheung J."/>
            <person name="David K.M."/>
            <person name="Warren B."/>
            <person name="Marsh K."/>
            <person name="Snowden K.C."/>
            <person name="Lin-Wang K."/>
            <person name="Brian L."/>
            <person name="Martinez-Sanchez M."/>
            <person name="Wang M."/>
            <person name="Ileperuma N."/>
            <person name="Macnee N."/>
            <person name="Campin R."/>
            <person name="McAtee P."/>
            <person name="Drummond R.S.M."/>
            <person name="Espley R.V."/>
            <person name="Ireland H.S."/>
            <person name="Wu R."/>
            <person name="Atkinson R.G."/>
            <person name="Karunairetnam S."/>
            <person name="Bulley S."/>
            <person name="Chunkath S."/>
            <person name="Hanley Z."/>
            <person name="Storey R."/>
            <person name="Thrimawithana A.H."/>
            <person name="Thomson S."/>
            <person name="David C."/>
            <person name="Testolin R."/>
            <person name="Huang H."/>
            <person name="Hellens R.P."/>
            <person name="Schaffer R.J."/>
        </authorList>
    </citation>
    <scope>NUCLEOTIDE SEQUENCE [LARGE SCALE GENOMIC DNA]</scope>
    <source>
        <strain evidence="3">cv. Red5</strain>
    </source>
</reference>
<comment type="caution">
    <text evidence="2">The sequence shown here is derived from an EMBL/GenBank/DDBJ whole genome shotgun (WGS) entry which is preliminary data.</text>
</comment>
<sequence length="52" mass="5730">MAAAMRTVFGLLMFVTIGMIVGALFQLAFILRLEEDSYGICLQSLIISSFNL</sequence>
<dbReference type="Proteomes" id="UP000241394">
    <property type="component" value="Chromosome LG1"/>
</dbReference>
<name>A0A2R6S098_ACTCC</name>
<reference evidence="2 3" key="1">
    <citation type="submission" date="2017-07" db="EMBL/GenBank/DDBJ databases">
        <title>An improved, manually edited Actinidia chinensis var. chinensis (kiwifruit) genome highlights the challenges associated with draft genomes and gene prediction in plants.</title>
        <authorList>
            <person name="Pilkington S."/>
            <person name="Crowhurst R."/>
            <person name="Hilario E."/>
            <person name="Nardozza S."/>
            <person name="Fraser L."/>
            <person name="Peng Y."/>
            <person name="Gunaseelan K."/>
            <person name="Simpson R."/>
            <person name="Tahir J."/>
            <person name="Deroles S."/>
            <person name="Templeton K."/>
            <person name="Luo Z."/>
            <person name="Davy M."/>
            <person name="Cheng C."/>
            <person name="Mcneilage M."/>
            <person name="Scaglione D."/>
            <person name="Liu Y."/>
            <person name="Zhang Q."/>
            <person name="Datson P."/>
            <person name="De Silva N."/>
            <person name="Gardiner S."/>
            <person name="Bassett H."/>
            <person name="Chagne D."/>
            <person name="Mccallum J."/>
            <person name="Dzierzon H."/>
            <person name="Deng C."/>
            <person name="Wang Y.-Y."/>
            <person name="Barron N."/>
            <person name="Manako K."/>
            <person name="Bowen J."/>
            <person name="Foster T."/>
            <person name="Erridge Z."/>
            <person name="Tiffin H."/>
            <person name="Waite C."/>
            <person name="Davies K."/>
            <person name="Grierson E."/>
            <person name="Laing W."/>
            <person name="Kirk R."/>
            <person name="Chen X."/>
            <person name="Wood M."/>
            <person name="Montefiori M."/>
            <person name="Brummell D."/>
            <person name="Schwinn K."/>
            <person name="Catanach A."/>
            <person name="Fullerton C."/>
            <person name="Li D."/>
            <person name="Meiyalaghan S."/>
            <person name="Nieuwenhuizen N."/>
            <person name="Read N."/>
            <person name="Prakash R."/>
            <person name="Hunter D."/>
            <person name="Zhang H."/>
            <person name="Mckenzie M."/>
            <person name="Knabel M."/>
            <person name="Harris A."/>
            <person name="Allan A."/>
            <person name="Chen A."/>
            <person name="Janssen B."/>
            <person name="Plunkett B."/>
            <person name="Dwamena C."/>
            <person name="Voogd C."/>
            <person name="Leif D."/>
            <person name="Lafferty D."/>
            <person name="Souleyre E."/>
            <person name="Varkonyi-Gasic E."/>
            <person name="Gambi F."/>
            <person name="Hanley J."/>
            <person name="Yao J.-L."/>
            <person name="Cheung J."/>
            <person name="David K."/>
            <person name="Warren B."/>
            <person name="Marsh K."/>
            <person name="Snowden K."/>
            <person name="Lin-Wang K."/>
            <person name="Brian L."/>
            <person name="Martinez-Sanchez M."/>
            <person name="Wang M."/>
            <person name="Ileperuma N."/>
            <person name="Macnee N."/>
            <person name="Campin R."/>
            <person name="Mcatee P."/>
            <person name="Drummond R."/>
            <person name="Espley R."/>
            <person name="Ireland H."/>
            <person name="Wu R."/>
            <person name="Atkinson R."/>
            <person name="Karunairetnam S."/>
            <person name="Bulley S."/>
            <person name="Chunkath S."/>
            <person name="Hanley Z."/>
            <person name="Storey R."/>
            <person name="Thrimawithana A."/>
            <person name="Thomson S."/>
            <person name="David C."/>
            <person name="Testolin R."/>
        </authorList>
    </citation>
    <scope>NUCLEOTIDE SEQUENCE [LARGE SCALE GENOMIC DNA]</scope>
    <source>
        <strain evidence="3">cv. Red5</strain>
        <tissue evidence="2">Young leaf</tissue>
    </source>
</reference>
<evidence type="ECO:0000256" key="1">
    <source>
        <dbReference type="SAM" id="Phobius"/>
    </source>
</evidence>
<keyword evidence="1" id="KW-0472">Membrane</keyword>
<keyword evidence="3" id="KW-1185">Reference proteome</keyword>
<proteinExistence type="predicted"/>
<organism evidence="2 3">
    <name type="scientific">Actinidia chinensis var. chinensis</name>
    <name type="common">Chinese soft-hair kiwi</name>
    <dbReference type="NCBI Taxonomy" id="1590841"/>
    <lineage>
        <taxon>Eukaryota</taxon>
        <taxon>Viridiplantae</taxon>
        <taxon>Streptophyta</taxon>
        <taxon>Embryophyta</taxon>
        <taxon>Tracheophyta</taxon>
        <taxon>Spermatophyta</taxon>
        <taxon>Magnoliopsida</taxon>
        <taxon>eudicotyledons</taxon>
        <taxon>Gunneridae</taxon>
        <taxon>Pentapetalae</taxon>
        <taxon>asterids</taxon>
        <taxon>Ericales</taxon>
        <taxon>Actinidiaceae</taxon>
        <taxon>Actinidia</taxon>
    </lineage>
</organism>
<dbReference type="EMBL" id="NKQK01000001">
    <property type="protein sequence ID" value="PSS35704.1"/>
    <property type="molecule type" value="Genomic_DNA"/>
</dbReference>
<evidence type="ECO:0000313" key="2">
    <source>
        <dbReference type="EMBL" id="PSS35704.1"/>
    </source>
</evidence>
<dbReference type="Gramene" id="PSS35704">
    <property type="protein sequence ID" value="PSS35704"/>
    <property type="gene ID" value="CEY00_Acc00191"/>
</dbReference>
<protein>
    <submittedName>
        <fullName evidence="2">Prolyl 4-hydroxylase</fullName>
    </submittedName>
</protein>
<evidence type="ECO:0000313" key="3">
    <source>
        <dbReference type="Proteomes" id="UP000241394"/>
    </source>
</evidence>
<feature type="transmembrane region" description="Helical" evidence="1">
    <location>
        <begin position="7"/>
        <end position="29"/>
    </location>
</feature>
<dbReference type="AlphaFoldDB" id="A0A2R6S098"/>
<keyword evidence="1" id="KW-1133">Transmembrane helix</keyword>
<keyword evidence="1" id="KW-0812">Transmembrane</keyword>